<dbReference type="Proteomes" id="UP000193017">
    <property type="component" value="Chromosome"/>
</dbReference>
<accession>A0A1W6CYG3</accession>
<evidence type="ECO:0000313" key="1">
    <source>
        <dbReference type="EMBL" id="ARJ69907.1"/>
    </source>
</evidence>
<dbReference type="STRING" id="1945662.B0A89_09990"/>
<gene>
    <name evidence="1" type="ORF">B0A89_09990</name>
</gene>
<dbReference type="KEGG" id="pcon:B0A89_09990"/>
<dbReference type="RefSeq" id="WP_085378027.1">
    <property type="nucleotide sequence ID" value="NZ_CP020612.1"/>
</dbReference>
<dbReference type="EMBL" id="CP020612">
    <property type="protein sequence ID" value="ARJ69907.1"/>
    <property type="molecule type" value="Genomic_DNA"/>
</dbReference>
<sequence>MQMPAFTMLNHHARCAGADAFRAAALARRLRGEGEPGIICCRRFVNAGAGRAPGVVDHRGGAARMRHHGLAMARPEMQAKARAARLERSACAGDVSPAVPDGLAASSMQVEPAGGCKAAGFVRG</sequence>
<evidence type="ECO:0000313" key="2">
    <source>
        <dbReference type="Proteomes" id="UP000193017"/>
    </source>
</evidence>
<protein>
    <submittedName>
        <fullName evidence="1">Uncharacterized protein</fullName>
    </submittedName>
</protein>
<dbReference type="AlphaFoldDB" id="A0A1W6CYG3"/>
<name>A0A1W6CYG3_9RHOB</name>
<reference evidence="1 2" key="1">
    <citation type="submission" date="2017-03" db="EMBL/GenBank/DDBJ databases">
        <title>Genome sequence of Paracoccus contaminans isolated from a water microcosm.</title>
        <authorList>
            <person name="Aurass P."/>
            <person name="Karste S."/>
            <person name="Trost E."/>
            <person name="Glaeser S.P."/>
            <person name="Kaempfer P."/>
            <person name="Flieger A."/>
        </authorList>
    </citation>
    <scope>NUCLEOTIDE SEQUENCE [LARGE SCALE GENOMIC DNA]</scope>
    <source>
        <strain evidence="2">RKI 16-01929T\LMG 29738T\CCM 8701T\CIP 111112T</strain>
    </source>
</reference>
<keyword evidence="2" id="KW-1185">Reference proteome</keyword>
<proteinExistence type="predicted"/>
<organism evidence="1 2">
    <name type="scientific">Paracoccus contaminans</name>
    <dbReference type="NCBI Taxonomy" id="1945662"/>
    <lineage>
        <taxon>Bacteria</taxon>
        <taxon>Pseudomonadati</taxon>
        <taxon>Pseudomonadota</taxon>
        <taxon>Alphaproteobacteria</taxon>
        <taxon>Rhodobacterales</taxon>
        <taxon>Paracoccaceae</taxon>
        <taxon>Paracoccus</taxon>
    </lineage>
</organism>